<dbReference type="Gene3D" id="1.10.1240.80">
    <property type="match status" value="1"/>
</dbReference>
<proteinExistence type="predicted"/>
<protein>
    <recommendedName>
        <fullName evidence="1">DUF5621 domain-containing protein</fullName>
    </recommendedName>
</protein>
<evidence type="ECO:0000313" key="2">
    <source>
        <dbReference type="EMBL" id="BCA95026.1"/>
    </source>
</evidence>
<accession>A0A6F8T4Y7</accession>
<dbReference type="RefSeq" id="WP_173236733.1">
    <property type="nucleotide sequence ID" value="NZ_AP022839.1"/>
</dbReference>
<feature type="domain" description="DUF5621" evidence="1">
    <location>
        <begin position="280"/>
        <end position="372"/>
    </location>
</feature>
<keyword evidence="3" id="KW-1185">Reference proteome</keyword>
<dbReference type="InterPro" id="IPR040945">
    <property type="entry name" value="DUF5621"/>
</dbReference>
<dbReference type="KEGG" id="lant:TUM19329_13870"/>
<dbReference type="Proteomes" id="UP000502894">
    <property type="component" value="Chromosome"/>
</dbReference>
<name>A0A6F8T4Y7_9GAMM</name>
<dbReference type="EMBL" id="AP022839">
    <property type="protein sequence ID" value="BCA95026.1"/>
    <property type="molecule type" value="Genomic_DNA"/>
</dbReference>
<dbReference type="AlphaFoldDB" id="A0A6F8T4Y7"/>
<evidence type="ECO:0000259" key="1">
    <source>
        <dbReference type="Pfam" id="PF18532"/>
    </source>
</evidence>
<gene>
    <name evidence="2" type="ORF">TUM19329_13870</name>
</gene>
<reference evidence="2" key="1">
    <citation type="journal article" date="2020" name="Microbiol. Resour. Announc.">
        <title>Complete Genome Sequence of Novel Psychrotolerant Legionella Strain TUM19329, Isolated from Antarctic Lake Sediment.</title>
        <authorList>
            <person name="Shimada S."/>
            <person name="Nakai R."/>
            <person name="Aoki K."/>
            <person name="Shimoeda N."/>
            <person name="Ohno G."/>
            <person name="Miyazaki Y."/>
            <person name="Kudoh S."/>
            <person name="Imura S."/>
            <person name="Watanabe K."/>
            <person name="Ishii Y."/>
            <person name="Tateda K."/>
        </authorList>
    </citation>
    <scope>NUCLEOTIDE SEQUENCE [LARGE SCALE GENOMIC DNA]</scope>
    <source>
        <strain evidence="2">TUM19329</strain>
    </source>
</reference>
<dbReference type="Pfam" id="PF18532">
    <property type="entry name" value="DUF5621"/>
    <property type="match status" value="1"/>
</dbReference>
<organism evidence="2 3">
    <name type="scientific">Legionella antarctica</name>
    <dbReference type="NCBI Taxonomy" id="2708020"/>
    <lineage>
        <taxon>Bacteria</taxon>
        <taxon>Pseudomonadati</taxon>
        <taxon>Pseudomonadota</taxon>
        <taxon>Gammaproteobacteria</taxon>
        <taxon>Legionellales</taxon>
        <taxon>Legionellaceae</taxon>
        <taxon>Legionella</taxon>
    </lineage>
</organism>
<evidence type="ECO:0000313" key="3">
    <source>
        <dbReference type="Proteomes" id="UP000502894"/>
    </source>
</evidence>
<sequence length="731" mass="83435">MKNKIVSFFFLGTNCHRSSYQDALTNFYRATKKNGISARLFDGVGSNPEHLSDKHPTPGQYVYDADQNKKIKISSKTSQNINDLMKRLTGCLAGDGMDDLLFESILYLEKLIKNNGGVMPDTVNLHGFSRGADACVRLANLIDTMYPEVKVNLFLIDHVPGPGRRDHPSSYTIPRNVQRFESVLMLHEYTPGFDPQDRNRYVLASPHTTKVSIKVYPGWHGKAMLLTLDEKTNHVPRLLHDDLYNFAQETGGLNDGAPLPAYKVMHSWTHYEDKEAHALGPYQRFHEYSGMQENWWFYSKGTQLNTRDVLNNHAHYSQDYQLFVNQEHGELFQQLFPVLYDRFLNNDTLKTSQEKVYDQLDLLEEVSSDFFYKKFCELCSIKKGEPLPASRRVASSFQTPLRDVTVKDELTFLKHSIVSIINFNLHHSKEYTINTRVAIKYLQNALKIAENMDSKEQSIITLRGAIYSVSKHLSHSESATSYMAQQLRKLSVGPKEFINTVDKLLEEHFDNNPELHEEQRNYLIEVREELQQIKNNDSFDYFQKQKAIRSVISSAAVNLVNFQANDSVLIHNLPDESDHVKSNLPTFQQLITTLNTLSAPGYSQTSIASDIGKEFNAYYKRNLFWDTVNRILSAVMPISLPPFVSPQKSDLAKKIYEELAVLDQAGQGNNLAAVSKVLTVGQQSLQEIYIINKKMAKGDFDNIMEKSQGKLNFEISQFPFESISSMNPMGN</sequence>